<dbReference type="EMBL" id="CP119917">
    <property type="protein sequence ID" value="WFD15245.1"/>
    <property type="molecule type" value="Genomic_DNA"/>
</dbReference>
<dbReference type="Proteomes" id="UP001217582">
    <property type="component" value="Chromosome 2"/>
</dbReference>
<reference evidence="1 2" key="1">
    <citation type="submission" date="2023-03" db="EMBL/GenBank/DDBJ databases">
        <title>Mating type loci evolution in Malassezia.</title>
        <authorList>
            <person name="Coelho M.A."/>
        </authorList>
    </citation>
    <scope>NUCLEOTIDE SEQUENCE [LARGE SCALE GENOMIC DNA]</scope>
    <source>
        <strain evidence="1 2">CBS 13387</strain>
    </source>
</reference>
<dbReference type="InterPro" id="IPR012677">
    <property type="entry name" value="Nucleotide-bd_a/b_plait_sf"/>
</dbReference>
<organism evidence="1 2">
    <name type="scientific">Malassezia arunalokei</name>
    <dbReference type="NCBI Taxonomy" id="1514897"/>
    <lineage>
        <taxon>Eukaryota</taxon>
        <taxon>Fungi</taxon>
        <taxon>Dikarya</taxon>
        <taxon>Basidiomycota</taxon>
        <taxon>Ustilaginomycotina</taxon>
        <taxon>Malasseziomycetes</taxon>
        <taxon>Malasseziales</taxon>
        <taxon>Malasseziaceae</taxon>
        <taxon>Malassezia</taxon>
    </lineage>
</organism>
<accession>A0AAJ5Z101</accession>
<name>A0AAJ5Z101_9BASI</name>
<keyword evidence="2" id="KW-1185">Reference proteome</keyword>
<protein>
    <submittedName>
        <fullName evidence="1">Uncharacterized protein</fullName>
    </submittedName>
</protein>
<sequence>MFHAMAPLSSLPLVSPLETHVLELTGFSSIIRTRDLHLILAPWSYGEPEAYRIKWQDDNTVYLLFHDASVAKKVYLSFLCSPPDILRADFNGTELYDATRIPCGRLQSVPYAHIRPMNGPKADALLANANMNVRKNMTTAAALEWPSPPASPAVPDYQRIHRRNVSSTAVPSRTSDPIFHLPTDFPHTGSRRFVSADSSDVLL</sequence>
<dbReference type="AlphaFoldDB" id="A0AAJ5Z101"/>
<evidence type="ECO:0000313" key="1">
    <source>
        <dbReference type="EMBL" id="WFD15245.1"/>
    </source>
</evidence>
<dbReference type="Gene3D" id="3.30.70.330">
    <property type="match status" value="1"/>
</dbReference>
<gene>
    <name evidence="1" type="ORF">MARU1_001261</name>
</gene>
<proteinExistence type="predicted"/>
<evidence type="ECO:0000313" key="2">
    <source>
        <dbReference type="Proteomes" id="UP001217582"/>
    </source>
</evidence>